<accession>A0A4S3M4L1</accession>
<gene>
    <name evidence="5" type="ORF">E7Z59_05405</name>
</gene>
<evidence type="ECO:0000256" key="1">
    <source>
        <dbReference type="ARBA" id="ARBA00008061"/>
    </source>
</evidence>
<dbReference type="Pfam" id="PF00128">
    <property type="entry name" value="Alpha-amylase"/>
    <property type="match status" value="1"/>
</dbReference>
<protein>
    <submittedName>
        <fullName evidence="5">T9SS type A sorting domain-containing protein</fullName>
    </submittedName>
</protein>
<dbReference type="InterPro" id="IPR026444">
    <property type="entry name" value="Secre_tail"/>
</dbReference>
<evidence type="ECO:0000256" key="2">
    <source>
        <dbReference type="ARBA" id="ARBA00022729"/>
    </source>
</evidence>
<dbReference type="SMART" id="SM00642">
    <property type="entry name" value="Aamy"/>
    <property type="match status" value="1"/>
</dbReference>
<dbReference type="AlphaFoldDB" id="A0A4S3M4L1"/>
<feature type="domain" description="Glycosyl hydrolase family 13 catalytic" evidence="4">
    <location>
        <begin position="378"/>
        <end position="745"/>
    </location>
</feature>
<proteinExistence type="inferred from homology"/>
<comment type="similarity">
    <text evidence="1">Belongs to the glycosyl hydrolase 13 family.</text>
</comment>
<dbReference type="GO" id="GO:0005975">
    <property type="term" value="P:carbohydrate metabolic process"/>
    <property type="evidence" value="ECO:0007669"/>
    <property type="project" value="InterPro"/>
</dbReference>
<reference evidence="5 6" key="1">
    <citation type="submission" date="2019-04" db="EMBL/GenBank/DDBJ databases">
        <title>Draft genome sequence of Robertkochia marina CC-AMO-30D.</title>
        <authorList>
            <person name="Hameed A."/>
            <person name="Lin S.-Y."/>
            <person name="Shahina M."/>
            <person name="Lai W.-A."/>
            <person name="Young C.-C."/>
        </authorList>
    </citation>
    <scope>NUCLEOTIDE SEQUENCE [LARGE SCALE GENOMIC DNA]</scope>
    <source>
        <strain evidence="5 6">CC-AMO-30D</strain>
    </source>
</reference>
<evidence type="ECO:0000313" key="5">
    <source>
        <dbReference type="EMBL" id="THD69765.1"/>
    </source>
</evidence>
<dbReference type="PANTHER" id="PTHR43002">
    <property type="entry name" value="GLYCOGEN DEBRANCHING ENZYME"/>
    <property type="match status" value="1"/>
</dbReference>
<dbReference type="OrthoDB" id="9761875at2"/>
<dbReference type="InterPro" id="IPR014756">
    <property type="entry name" value="Ig_E-set"/>
</dbReference>
<dbReference type="RefSeq" id="WP_136335255.1">
    <property type="nucleotide sequence ID" value="NZ_QXMP01000002.1"/>
</dbReference>
<keyword evidence="6" id="KW-1185">Reference proteome</keyword>
<dbReference type="Pfam" id="PF18962">
    <property type="entry name" value="Por_Secre_tail"/>
    <property type="match status" value="1"/>
</dbReference>
<dbReference type="Proteomes" id="UP000305939">
    <property type="component" value="Unassembled WGS sequence"/>
</dbReference>
<evidence type="ECO:0000313" key="6">
    <source>
        <dbReference type="Proteomes" id="UP000305939"/>
    </source>
</evidence>
<dbReference type="InterPro" id="IPR006047">
    <property type="entry name" value="GH13_cat_dom"/>
</dbReference>
<dbReference type="SUPFAM" id="SSF81296">
    <property type="entry name" value="E set domains"/>
    <property type="match status" value="1"/>
</dbReference>
<dbReference type="NCBIfam" id="TIGR04183">
    <property type="entry name" value="Por_Secre_tail"/>
    <property type="match status" value="1"/>
</dbReference>
<organism evidence="5 6">
    <name type="scientific">Robertkochia marina</name>
    <dbReference type="NCBI Taxonomy" id="1227945"/>
    <lineage>
        <taxon>Bacteria</taxon>
        <taxon>Pseudomonadati</taxon>
        <taxon>Bacteroidota</taxon>
        <taxon>Flavobacteriia</taxon>
        <taxon>Flavobacteriales</taxon>
        <taxon>Flavobacteriaceae</taxon>
        <taxon>Robertkochia</taxon>
    </lineage>
</organism>
<keyword evidence="2 3" id="KW-0732">Signal</keyword>
<comment type="caution">
    <text evidence="5">The sequence shown here is derived from an EMBL/GenBank/DDBJ whole genome shotgun (WGS) entry which is preliminary data.</text>
</comment>
<feature type="chain" id="PRO_5020574489" evidence="3">
    <location>
        <begin position="20"/>
        <end position="1119"/>
    </location>
</feature>
<feature type="signal peptide" evidence="3">
    <location>
        <begin position="1"/>
        <end position="19"/>
    </location>
</feature>
<dbReference type="Gene3D" id="3.20.20.80">
    <property type="entry name" value="Glycosidases"/>
    <property type="match status" value="1"/>
</dbReference>
<dbReference type="CDD" id="cd11350">
    <property type="entry name" value="AmyAc_4"/>
    <property type="match status" value="1"/>
</dbReference>
<dbReference type="InterPro" id="IPR013783">
    <property type="entry name" value="Ig-like_fold"/>
</dbReference>
<evidence type="ECO:0000259" key="4">
    <source>
        <dbReference type="SMART" id="SM00642"/>
    </source>
</evidence>
<dbReference type="SUPFAM" id="SSF51445">
    <property type="entry name" value="(Trans)glycosidases"/>
    <property type="match status" value="1"/>
</dbReference>
<dbReference type="Gene3D" id="2.60.40.10">
    <property type="entry name" value="Immunoglobulins"/>
    <property type="match status" value="1"/>
</dbReference>
<sequence>MKKFLLLFLAMALPLLAGAQQQNATASIDPPTFGENTEITITITGVDPSQWGVSDLYMWMWSYDENDTNEQNSPTNGTWESSNEAQIMVNNGDGSYSFTFTPTTLYNRTGIGRIGFLAKAKNGTGDKKTQDLFAEVGGYQLSLINPTKQVTEIAAGTAVTIEAVTSDNSTFTLLANDVEVDSQTGITEYTFTTAPLNATTNFTLTATNGSETLSESFTYLIPPTVVEEALPAGLKNGINYNEADPTKATLVLFAPGKSFAHVIGSFNNWQISDDYLMKKDPTTGQFWLELTGLTPQTNYSFQYLVDLSINIADPYSTTILDPWNDQFITDITYPNLPAYPEGQSEAVTLLRTGDPEYIWSAATTGFTPPSKTDLVIYELLIRDFDERHSFAAVEDRLDYLATLGVNAIELMPVNEFDGNESWGYNPSFHMALDKYYGSPEAFKQLIDACHARGMAVIVDVVYNHATGQHPYVRLWNATNGTTSGAPTEENPFFNTSATHSYSVFNDFDHSYQGTRDYVNQTLEYWIEEYKIDGFRWDLTKGFTQNCSGSNEGCTNATQADRVAVLKGYADTQWAMDDDFLVIFEHLGGLQEEEQWADYRIDEGKGIMLWNKMTGPYNEATMGYNSGSDFSGASWKVKGFKQPSAVSYMESHDEERLMFKNLQFGNSEGSYNVTNLNTALHRMKAAGGMFFTIPGPKMLWQFGELGYDISIDVPDRTGNKPILWEYFDDPERKAIYDSWSDLIKLRTGEAIFETTEFTLDLGSSSGIKQITLTDPNATGDAIKFVTVVANFGLTPITMTPDFAETGAWYEVLEENKKYVVTSLDQTIELAPGEFRLFANNPSSLFPDNNIPDADHDGVADADDLCNNTPLGATVNLEGCEIFTLPADNFTLLATGESCRNSDDGSISVTTKEVLEYNVNITGTNLQTSDTFNGTEWSLEMLEAGTYEICFTIASEPDFEQCFEVLITQPEDLAVSSKVNTSARSLSLDMEGGERYIITLNGYTYETSKSTYDLPLKEGWNELSVKTAVDCQGEFKETIFVGENAMAYPNPARSYINISLPSESTATYFIYDLLGNLIQKGEVNSYSTMNNRVSLIGITPGLYLLHIEGSDLKETFKIVKQ</sequence>
<name>A0A4S3M4L1_9FLAO</name>
<dbReference type="EMBL" id="SSMC01000001">
    <property type="protein sequence ID" value="THD69765.1"/>
    <property type="molecule type" value="Genomic_DNA"/>
</dbReference>
<evidence type="ECO:0000256" key="3">
    <source>
        <dbReference type="SAM" id="SignalP"/>
    </source>
</evidence>
<dbReference type="InterPro" id="IPR017853">
    <property type="entry name" value="GH"/>
</dbReference>